<name>A0A7W6WAV8_9PROT</name>
<keyword evidence="3" id="KW-1185">Reference proteome</keyword>
<comment type="caution">
    <text evidence="2">The sequence shown here is derived from an EMBL/GenBank/DDBJ whole genome shotgun (WGS) entry which is preliminary data.</text>
</comment>
<protein>
    <submittedName>
        <fullName evidence="2">Uncharacterized protein</fullName>
    </submittedName>
</protein>
<accession>A0A7W6WAV8</accession>
<evidence type="ECO:0000313" key="3">
    <source>
        <dbReference type="Proteomes" id="UP000554286"/>
    </source>
</evidence>
<proteinExistence type="predicted"/>
<feature type="region of interest" description="Disordered" evidence="1">
    <location>
        <begin position="1"/>
        <end position="23"/>
    </location>
</feature>
<sequence length="80" mass="9119">MSGITCPSAYRAAKKAQADRRIQDATRAAPRIHRLRKDGTPSKAPLEQRYHHWTTVAEAEQVCRRMEEMNPGTTWVVITD</sequence>
<dbReference type="RefSeq" id="WP_184047263.1">
    <property type="nucleotide sequence ID" value="NZ_JACIGK010000030.1"/>
</dbReference>
<organism evidence="2 3">
    <name type="scientific">Roseospira visakhapatnamensis</name>
    <dbReference type="NCBI Taxonomy" id="390880"/>
    <lineage>
        <taxon>Bacteria</taxon>
        <taxon>Pseudomonadati</taxon>
        <taxon>Pseudomonadota</taxon>
        <taxon>Alphaproteobacteria</taxon>
        <taxon>Rhodospirillales</taxon>
        <taxon>Rhodospirillaceae</taxon>
        <taxon>Roseospira</taxon>
    </lineage>
</organism>
<dbReference type="EMBL" id="JACIGK010000030">
    <property type="protein sequence ID" value="MBB4267605.1"/>
    <property type="molecule type" value="Genomic_DNA"/>
</dbReference>
<gene>
    <name evidence="2" type="ORF">GGD89_003252</name>
</gene>
<dbReference type="AlphaFoldDB" id="A0A7W6WAV8"/>
<reference evidence="2 3" key="1">
    <citation type="submission" date="2020-08" db="EMBL/GenBank/DDBJ databases">
        <title>Genome sequencing of Purple Non-Sulfur Bacteria from various extreme environments.</title>
        <authorList>
            <person name="Mayer M."/>
        </authorList>
    </citation>
    <scope>NUCLEOTIDE SEQUENCE [LARGE SCALE GENOMIC DNA]</scope>
    <source>
        <strain evidence="2 3">JA131</strain>
    </source>
</reference>
<dbReference type="Proteomes" id="UP000554286">
    <property type="component" value="Unassembled WGS sequence"/>
</dbReference>
<evidence type="ECO:0000313" key="2">
    <source>
        <dbReference type="EMBL" id="MBB4267605.1"/>
    </source>
</evidence>
<evidence type="ECO:0000256" key="1">
    <source>
        <dbReference type="SAM" id="MobiDB-lite"/>
    </source>
</evidence>